<evidence type="ECO:0000313" key="3">
    <source>
        <dbReference type="EMBL" id="MCH5597599.1"/>
    </source>
</evidence>
<organism evidence="3 4">
    <name type="scientific">Niabella ginsengisoli</name>
    <dbReference type="NCBI Taxonomy" id="522298"/>
    <lineage>
        <taxon>Bacteria</taxon>
        <taxon>Pseudomonadati</taxon>
        <taxon>Bacteroidota</taxon>
        <taxon>Chitinophagia</taxon>
        <taxon>Chitinophagales</taxon>
        <taxon>Chitinophagaceae</taxon>
        <taxon>Niabella</taxon>
    </lineage>
</organism>
<dbReference type="EMBL" id="JAKWBL010000001">
    <property type="protein sequence ID" value="MCH5597599.1"/>
    <property type="molecule type" value="Genomic_DNA"/>
</dbReference>
<dbReference type="SUPFAM" id="SSF51556">
    <property type="entry name" value="Metallo-dependent hydrolases"/>
    <property type="match status" value="1"/>
</dbReference>
<dbReference type="PANTHER" id="PTHR43569:SF2">
    <property type="entry name" value="AMIDOHYDROLASE-RELATED DOMAIN-CONTAINING PROTEIN"/>
    <property type="match status" value="1"/>
</dbReference>
<comment type="similarity">
    <text evidence="1">Belongs to the metallo-dependent hydrolases superfamily.</text>
</comment>
<evidence type="ECO:0000256" key="1">
    <source>
        <dbReference type="ARBA" id="ARBA00038310"/>
    </source>
</evidence>
<name>A0ABS9SGW0_9BACT</name>
<dbReference type="Proteomes" id="UP001202248">
    <property type="component" value="Unassembled WGS sequence"/>
</dbReference>
<dbReference type="RefSeq" id="WP_240826978.1">
    <property type="nucleotide sequence ID" value="NZ_JAKWBL010000001.1"/>
</dbReference>
<dbReference type="InterPro" id="IPR052350">
    <property type="entry name" value="Metallo-dep_Lactonases"/>
</dbReference>
<protein>
    <submittedName>
        <fullName evidence="3">Amidohydrolase family protein</fullName>
    </submittedName>
</protein>
<feature type="domain" description="Amidohydrolase-related" evidence="2">
    <location>
        <begin position="5"/>
        <end position="277"/>
    </location>
</feature>
<evidence type="ECO:0000313" key="4">
    <source>
        <dbReference type="Proteomes" id="UP001202248"/>
    </source>
</evidence>
<proteinExistence type="inferred from homology"/>
<comment type="caution">
    <text evidence="3">The sequence shown here is derived from an EMBL/GenBank/DDBJ whole genome shotgun (WGS) entry which is preliminary data.</text>
</comment>
<reference evidence="3 4" key="1">
    <citation type="submission" date="2022-02" db="EMBL/GenBank/DDBJ databases">
        <authorList>
            <person name="Min J."/>
        </authorList>
    </citation>
    <scope>NUCLEOTIDE SEQUENCE [LARGE SCALE GENOMIC DNA]</scope>
    <source>
        <strain evidence="3 4">GR10-1</strain>
    </source>
</reference>
<sequence>MVQTIDAHQHFWVFDPVRDSWIDDSMKVIQRDFLPKNLKPVLDDNGIDGCVVVQSDQTETENLFQLTNAMQHDFVKGVVGWVDLRAKNIEDKLSHYSYYKKMKGFRHVLQGEKDRALMLKKNFMKGISLLEKYKFTYDILIFPDQLKYAKQLVEAFPNQKFVIDHIAKPYIKDGKIDGWKQDIQAIATLPNVSCKISGMVTEADWKKWKPADFTPYLDTVVEAFGTKRIMYGSDWPVCLVAASYKKMKSIVDHYFATFSETEKNAFYGGNAIKFYKLTT</sequence>
<gene>
    <name evidence="3" type="ORF">MKP09_06600</name>
</gene>
<dbReference type="PANTHER" id="PTHR43569">
    <property type="entry name" value="AMIDOHYDROLASE"/>
    <property type="match status" value="1"/>
</dbReference>
<dbReference type="Pfam" id="PF04909">
    <property type="entry name" value="Amidohydro_2"/>
    <property type="match status" value="1"/>
</dbReference>
<keyword evidence="4" id="KW-1185">Reference proteome</keyword>
<evidence type="ECO:0000259" key="2">
    <source>
        <dbReference type="Pfam" id="PF04909"/>
    </source>
</evidence>
<dbReference type="InterPro" id="IPR032466">
    <property type="entry name" value="Metal_Hydrolase"/>
</dbReference>
<accession>A0ABS9SGW0</accession>
<dbReference type="Gene3D" id="3.20.20.140">
    <property type="entry name" value="Metal-dependent hydrolases"/>
    <property type="match status" value="1"/>
</dbReference>
<dbReference type="InterPro" id="IPR006680">
    <property type="entry name" value="Amidohydro-rel"/>
</dbReference>